<protein>
    <recommendedName>
        <fullName evidence="2">Kazal-like domain-containing protein</fullName>
    </recommendedName>
</protein>
<keyword evidence="1" id="KW-0732">Signal</keyword>
<reference evidence="3" key="1">
    <citation type="journal article" date="2021" name="Genome Biol. Evol.">
        <title>A High-Quality Reference Genome for a Parasitic Bivalve with Doubly Uniparental Inheritance (Bivalvia: Unionida).</title>
        <authorList>
            <person name="Smith C.H."/>
        </authorList>
    </citation>
    <scope>NUCLEOTIDE SEQUENCE</scope>
    <source>
        <strain evidence="3">CHS0354</strain>
    </source>
</reference>
<feature type="signal peptide" evidence="1">
    <location>
        <begin position="1"/>
        <end position="22"/>
    </location>
</feature>
<reference evidence="3" key="2">
    <citation type="journal article" date="2021" name="Genome Biol. Evol.">
        <title>Developing a high-quality reference genome for a parasitic bivalve with doubly uniparental inheritance (Bivalvia: Unionida).</title>
        <authorList>
            <person name="Smith C.H."/>
        </authorList>
    </citation>
    <scope>NUCLEOTIDE SEQUENCE</scope>
    <source>
        <strain evidence="3">CHS0354</strain>
        <tissue evidence="3">Mantle</tissue>
    </source>
</reference>
<dbReference type="InterPro" id="IPR036058">
    <property type="entry name" value="Kazal_dom_sf"/>
</dbReference>
<dbReference type="InterPro" id="IPR002350">
    <property type="entry name" value="Kazal_dom"/>
</dbReference>
<feature type="chain" id="PRO_5042230107" description="Kazal-like domain-containing protein" evidence="1">
    <location>
        <begin position="23"/>
        <end position="152"/>
    </location>
</feature>
<comment type="caution">
    <text evidence="3">The sequence shown here is derived from an EMBL/GenBank/DDBJ whole genome shotgun (WGS) entry which is preliminary data.</text>
</comment>
<dbReference type="CDD" id="cd00104">
    <property type="entry name" value="KAZAL_FS"/>
    <property type="match status" value="2"/>
</dbReference>
<proteinExistence type="predicted"/>
<dbReference type="Gene3D" id="3.30.60.30">
    <property type="match status" value="2"/>
</dbReference>
<organism evidence="3 4">
    <name type="scientific">Potamilus streckersoni</name>
    <dbReference type="NCBI Taxonomy" id="2493646"/>
    <lineage>
        <taxon>Eukaryota</taxon>
        <taxon>Metazoa</taxon>
        <taxon>Spiralia</taxon>
        <taxon>Lophotrochozoa</taxon>
        <taxon>Mollusca</taxon>
        <taxon>Bivalvia</taxon>
        <taxon>Autobranchia</taxon>
        <taxon>Heteroconchia</taxon>
        <taxon>Palaeoheterodonta</taxon>
        <taxon>Unionida</taxon>
        <taxon>Unionoidea</taxon>
        <taxon>Unionidae</taxon>
        <taxon>Ambleminae</taxon>
        <taxon>Lampsilini</taxon>
        <taxon>Potamilus</taxon>
    </lineage>
</organism>
<dbReference type="Pfam" id="PF07648">
    <property type="entry name" value="Kazal_2"/>
    <property type="match status" value="2"/>
</dbReference>
<dbReference type="EMBL" id="JAEAOA010001890">
    <property type="protein sequence ID" value="KAK3609095.1"/>
    <property type="molecule type" value="Genomic_DNA"/>
</dbReference>
<dbReference type="Proteomes" id="UP001195483">
    <property type="component" value="Unassembled WGS sequence"/>
</dbReference>
<dbReference type="PROSITE" id="PS51465">
    <property type="entry name" value="KAZAL_2"/>
    <property type="match status" value="2"/>
</dbReference>
<reference evidence="3" key="3">
    <citation type="submission" date="2023-05" db="EMBL/GenBank/DDBJ databases">
        <authorList>
            <person name="Smith C.H."/>
        </authorList>
    </citation>
    <scope>NUCLEOTIDE SEQUENCE</scope>
    <source>
        <strain evidence="3">CHS0354</strain>
        <tissue evidence="3">Mantle</tissue>
    </source>
</reference>
<evidence type="ECO:0000256" key="1">
    <source>
        <dbReference type="SAM" id="SignalP"/>
    </source>
</evidence>
<evidence type="ECO:0000313" key="4">
    <source>
        <dbReference type="Proteomes" id="UP001195483"/>
    </source>
</evidence>
<evidence type="ECO:0000313" key="3">
    <source>
        <dbReference type="EMBL" id="KAK3609095.1"/>
    </source>
</evidence>
<dbReference type="SUPFAM" id="SSF100895">
    <property type="entry name" value="Kazal-type serine protease inhibitors"/>
    <property type="match status" value="2"/>
</dbReference>
<name>A0AAE0TET7_9BIVA</name>
<dbReference type="AlphaFoldDB" id="A0AAE0TET7"/>
<gene>
    <name evidence="3" type="ORF">CHS0354_031666</name>
</gene>
<feature type="domain" description="Kazal-like" evidence="2">
    <location>
        <begin position="95"/>
        <end position="152"/>
    </location>
</feature>
<feature type="domain" description="Kazal-like" evidence="2">
    <location>
        <begin position="32"/>
        <end position="78"/>
    </location>
</feature>
<dbReference type="SMART" id="SM00280">
    <property type="entry name" value="KAZAL"/>
    <property type="match status" value="2"/>
</dbReference>
<sequence length="152" mass="17428">MNFNWRIHLCVTLLLSIRGSDSFLDNLCYFIKYVNCSMDTQDYRCGSDGRTYMSRCDFAQAHCKDSSLTVRHKGVCNPQSTQTTRTNDEEGGLHLILSVICSDIVHIDCSRSSNTTAYCGSDHITYQNICFFEKERCTNEKLRLLHQGRCTE</sequence>
<evidence type="ECO:0000259" key="2">
    <source>
        <dbReference type="PROSITE" id="PS51465"/>
    </source>
</evidence>
<keyword evidence="4" id="KW-1185">Reference proteome</keyword>
<accession>A0AAE0TET7</accession>